<dbReference type="GO" id="GO:0005524">
    <property type="term" value="F:ATP binding"/>
    <property type="evidence" value="ECO:0007669"/>
    <property type="project" value="UniProtKB-KW"/>
</dbReference>
<reference evidence="5" key="2">
    <citation type="submission" date="2020-05" db="UniProtKB">
        <authorList>
            <consortium name="EnsemblMetazoa"/>
        </authorList>
    </citation>
    <scope>IDENTIFICATION</scope>
    <source>
        <strain evidence="5">IAEA</strain>
    </source>
</reference>
<dbReference type="GO" id="GO:0000460">
    <property type="term" value="P:maturation of 5.8S rRNA"/>
    <property type="evidence" value="ECO:0007669"/>
    <property type="project" value="TreeGrafter"/>
</dbReference>
<reference evidence="6" key="1">
    <citation type="submission" date="2014-03" db="EMBL/GenBank/DDBJ databases">
        <authorList>
            <person name="Aksoy S."/>
            <person name="Warren W."/>
            <person name="Wilson R.K."/>
        </authorList>
    </citation>
    <scope>NUCLEOTIDE SEQUENCE [LARGE SCALE GENOMIC DNA]</scope>
    <source>
        <strain evidence="6">IAEA</strain>
    </source>
</reference>
<protein>
    <submittedName>
        <fullName evidence="5">Uncharacterized protein</fullName>
    </submittedName>
</protein>
<organism evidence="5 6">
    <name type="scientific">Glossina brevipalpis</name>
    <dbReference type="NCBI Taxonomy" id="37001"/>
    <lineage>
        <taxon>Eukaryota</taxon>
        <taxon>Metazoa</taxon>
        <taxon>Ecdysozoa</taxon>
        <taxon>Arthropoda</taxon>
        <taxon>Hexapoda</taxon>
        <taxon>Insecta</taxon>
        <taxon>Pterygota</taxon>
        <taxon>Neoptera</taxon>
        <taxon>Endopterygota</taxon>
        <taxon>Diptera</taxon>
        <taxon>Brachycera</taxon>
        <taxon>Muscomorpha</taxon>
        <taxon>Hippoboscoidea</taxon>
        <taxon>Glossinidae</taxon>
        <taxon>Glossina</taxon>
    </lineage>
</organism>
<dbReference type="VEuPathDB" id="VectorBase:GBRI002337"/>
<dbReference type="Gene3D" id="3.40.50.300">
    <property type="entry name" value="P-loop containing nucleotide triphosphate hydrolases"/>
    <property type="match status" value="1"/>
</dbReference>
<evidence type="ECO:0000313" key="5">
    <source>
        <dbReference type="EnsemblMetazoa" id="GBRI002337-PA"/>
    </source>
</evidence>
<dbReference type="GO" id="GO:0016787">
    <property type="term" value="F:hydrolase activity"/>
    <property type="evidence" value="ECO:0007669"/>
    <property type="project" value="UniProtKB-KW"/>
</dbReference>
<keyword evidence="1" id="KW-0547">Nucleotide-binding</keyword>
<dbReference type="STRING" id="37001.A0A1A9W0X5"/>
<sequence>MPSIVATFINALTIFPTSANYNRSAANVLVLNDLGCHCVLLTDIYKINQMLFPPKKRVCVTDEDEDSKRIKISESKFDDICTVHVIKSTQLCTHEVTAEFKEVGLITGDVTINPSASCLIMTAEILRNMLYKGSEIMRKCNMGNKSFYCLVYNNNGHYASSHDQLNLDSLVVSSDTYAYLKKTTTNVKRDGNSVIERLAYDSSCLFRIA</sequence>
<keyword evidence="4" id="KW-0067">ATP-binding</keyword>
<evidence type="ECO:0000256" key="3">
    <source>
        <dbReference type="ARBA" id="ARBA00022806"/>
    </source>
</evidence>
<dbReference type="EnsemblMetazoa" id="GBRI002337-RA">
    <property type="protein sequence ID" value="GBRI002337-PA"/>
    <property type="gene ID" value="GBRI002337"/>
</dbReference>
<dbReference type="InterPro" id="IPR050699">
    <property type="entry name" value="RNA-DNA_Helicase"/>
</dbReference>
<dbReference type="PANTHER" id="PTHR12131">
    <property type="entry name" value="ATP-DEPENDENT RNA AND DNA HELICASE"/>
    <property type="match status" value="1"/>
</dbReference>
<dbReference type="Proteomes" id="UP000091820">
    <property type="component" value="Unassembled WGS sequence"/>
</dbReference>
<evidence type="ECO:0000256" key="2">
    <source>
        <dbReference type="ARBA" id="ARBA00022801"/>
    </source>
</evidence>
<dbReference type="AlphaFoldDB" id="A0A1A9W0X5"/>
<dbReference type="GO" id="GO:0005634">
    <property type="term" value="C:nucleus"/>
    <property type="evidence" value="ECO:0007669"/>
    <property type="project" value="TreeGrafter"/>
</dbReference>
<keyword evidence="2" id="KW-0378">Hydrolase</keyword>
<proteinExistence type="predicted"/>
<evidence type="ECO:0000256" key="4">
    <source>
        <dbReference type="ARBA" id="ARBA00022840"/>
    </source>
</evidence>
<accession>A0A1A9W0X5</accession>
<dbReference type="PANTHER" id="PTHR12131:SF7">
    <property type="entry name" value="EXOSOME RNA HELICASE MTR4"/>
    <property type="match status" value="1"/>
</dbReference>
<evidence type="ECO:0000256" key="1">
    <source>
        <dbReference type="ARBA" id="ARBA00022741"/>
    </source>
</evidence>
<keyword evidence="6" id="KW-1185">Reference proteome</keyword>
<name>A0A1A9W0X5_9MUSC</name>
<dbReference type="GO" id="GO:0004386">
    <property type="term" value="F:helicase activity"/>
    <property type="evidence" value="ECO:0007669"/>
    <property type="project" value="UniProtKB-KW"/>
</dbReference>
<dbReference type="InterPro" id="IPR027417">
    <property type="entry name" value="P-loop_NTPase"/>
</dbReference>
<keyword evidence="3" id="KW-0347">Helicase</keyword>
<evidence type="ECO:0000313" key="6">
    <source>
        <dbReference type="Proteomes" id="UP000091820"/>
    </source>
</evidence>